<evidence type="ECO:0000259" key="7">
    <source>
        <dbReference type="Pfam" id="PF00520"/>
    </source>
</evidence>
<feature type="compositionally biased region" description="Basic and acidic residues" evidence="5">
    <location>
        <begin position="130"/>
        <end position="169"/>
    </location>
</feature>
<dbReference type="InterPro" id="IPR005821">
    <property type="entry name" value="Ion_trans_dom"/>
</dbReference>
<evidence type="ECO:0000313" key="8">
    <source>
        <dbReference type="EMBL" id="GMI39856.1"/>
    </source>
</evidence>
<feature type="compositionally biased region" description="Basic and acidic residues" evidence="5">
    <location>
        <begin position="70"/>
        <end position="79"/>
    </location>
</feature>
<evidence type="ECO:0000256" key="5">
    <source>
        <dbReference type="SAM" id="MobiDB-lite"/>
    </source>
</evidence>
<accession>A0A9W7GCC9</accession>
<dbReference type="EMBL" id="BRYA01000112">
    <property type="protein sequence ID" value="GMI39856.1"/>
    <property type="molecule type" value="Genomic_DNA"/>
</dbReference>
<keyword evidence="9" id="KW-1185">Reference proteome</keyword>
<evidence type="ECO:0000256" key="3">
    <source>
        <dbReference type="ARBA" id="ARBA00022989"/>
    </source>
</evidence>
<organism evidence="8 9">
    <name type="scientific">Triparma columacea</name>
    <dbReference type="NCBI Taxonomy" id="722753"/>
    <lineage>
        <taxon>Eukaryota</taxon>
        <taxon>Sar</taxon>
        <taxon>Stramenopiles</taxon>
        <taxon>Ochrophyta</taxon>
        <taxon>Bolidophyceae</taxon>
        <taxon>Parmales</taxon>
        <taxon>Triparmaceae</taxon>
        <taxon>Triparma</taxon>
    </lineage>
</organism>
<dbReference type="SUPFAM" id="SSF81324">
    <property type="entry name" value="Voltage-gated potassium channels"/>
    <property type="match status" value="2"/>
</dbReference>
<protein>
    <recommendedName>
        <fullName evidence="7">Ion transport domain-containing protein</fullName>
    </recommendedName>
</protein>
<evidence type="ECO:0000256" key="6">
    <source>
        <dbReference type="SAM" id="Phobius"/>
    </source>
</evidence>
<comment type="caution">
    <text evidence="8">The sequence shown here is derived from an EMBL/GenBank/DDBJ whole genome shotgun (WGS) entry which is preliminary data.</text>
</comment>
<feature type="compositionally biased region" description="Basic and acidic residues" evidence="5">
    <location>
        <begin position="439"/>
        <end position="459"/>
    </location>
</feature>
<dbReference type="Gene3D" id="3.80.10.10">
    <property type="entry name" value="Ribonuclease Inhibitor"/>
    <property type="match status" value="6"/>
</dbReference>
<dbReference type="PANTHER" id="PTHR24114:SF2">
    <property type="entry name" value="F-BOX DOMAIN-CONTAINING PROTEIN-RELATED"/>
    <property type="match status" value="1"/>
</dbReference>
<feature type="transmembrane region" description="Helical" evidence="6">
    <location>
        <begin position="716"/>
        <end position="737"/>
    </location>
</feature>
<feature type="transmembrane region" description="Helical" evidence="6">
    <location>
        <begin position="875"/>
        <end position="896"/>
    </location>
</feature>
<feature type="transmembrane region" description="Helical" evidence="6">
    <location>
        <begin position="1440"/>
        <end position="1462"/>
    </location>
</feature>
<proteinExistence type="predicted"/>
<evidence type="ECO:0000313" key="9">
    <source>
        <dbReference type="Proteomes" id="UP001165065"/>
    </source>
</evidence>
<feature type="transmembrane region" description="Helical" evidence="6">
    <location>
        <begin position="688"/>
        <end position="710"/>
    </location>
</feature>
<comment type="subcellular location">
    <subcellularLocation>
        <location evidence="1">Membrane</location>
        <topology evidence="1">Multi-pass membrane protein</topology>
    </subcellularLocation>
</comment>
<feature type="transmembrane region" description="Helical" evidence="6">
    <location>
        <begin position="1005"/>
        <end position="1026"/>
    </location>
</feature>
<feature type="compositionally biased region" description="Polar residues" evidence="5">
    <location>
        <begin position="18"/>
        <end position="30"/>
    </location>
</feature>
<dbReference type="OrthoDB" id="192240at2759"/>
<dbReference type="Pfam" id="PF13516">
    <property type="entry name" value="LRR_6"/>
    <property type="match status" value="4"/>
</dbReference>
<feature type="transmembrane region" description="Helical" evidence="6">
    <location>
        <begin position="1058"/>
        <end position="1076"/>
    </location>
</feature>
<evidence type="ECO:0000256" key="1">
    <source>
        <dbReference type="ARBA" id="ARBA00004141"/>
    </source>
</evidence>
<feature type="compositionally biased region" description="Basic residues" evidence="5">
    <location>
        <begin position="429"/>
        <end position="438"/>
    </location>
</feature>
<feature type="domain" description="Ion transport" evidence="7">
    <location>
        <begin position="1207"/>
        <end position="1341"/>
    </location>
</feature>
<feature type="region of interest" description="Disordered" evidence="5">
    <location>
        <begin position="12"/>
        <end position="176"/>
    </location>
</feature>
<keyword evidence="2 6" id="KW-0812">Transmembrane</keyword>
<dbReference type="GO" id="GO:0016020">
    <property type="term" value="C:membrane"/>
    <property type="evidence" value="ECO:0007669"/>
    <property type="project" value="UniProtKB-SubCell"/>
</dbReference>
<name>A0A9W7GCC9_9STRA</name>
<feature type="compositionally biased region" description="Basic and acidic residues" evidence="5">
    <location>
        <begin position="313"/>
        <end position="324"/>
    </location>
</feature>
<feature type="transmembrane region" description="Helical" evidence="6">
    <location>
        <begin position="590"/>
        <end position="614"/>
    </location>
</feature>
<dbReference type="SUPFAM" id="SSF52047">
    <property type="entry name" value="RNI-like"/>
    <property type="match status" value="3"/>
</dbReference>
<feature type="compositionally biased region" description="Polar residues" evidence="5">
    <location>
        <begin position="256"/>
        <end position="269"/>
    </location>
</feature>
<sequence>MVKEKRYKVIRRVKVPVQATSPDSSTSLSVKSDRKVGFSDLNGNDQTDEGGDRPRGVMFADDTKSGGPIHENERDKKEKEEEEEKGDNIVERPPSPELPEGEYKYANFIVGGEHATDPDLNPFSALNAKKRADEKRRKEEEENAIEDAKRKRSDEEHRKLSMLETERKEKSKRSRGSILQIKNTFGSYITNTSMKRGSILFVSNKKEAPASAKQETIQVFDEEDKEKPRKHFMIPKPGFMTPDLPPSSKGAAASPLEQQNKPISPSTKPSMLRRMSNAIFGPPAFLKPSKVPEDVEMVAPIKEDKDDDDDGDESKRNEEEKKQDEEDMQFLLNADNEVEEIDETEKMRIKEGSKEEKEEKEEKKEREGREDKPPPLQPAASSDDSPNKERSGNASGVDSAEETASQSSASDDVDSEEDNTGPGDQSLAARKKEKRKQKRKEEAEAEAKGGEEKEKVSEVVKVSIKEVKKQERARRRLASVHAIPDMSAVVEEPAEPVESLEEKLAKQKAIDDAALDAADRMKKENEEFLRKLRGGDGDGSVDSQGRELSETVVDTINGSKLFKFERYFIYLQFTSVILTVNINWPSAFNYSFGVAAWLTQEWYVMAFHLAFDILRFPELVDIVDLAFYYWLVNFALKLCSVVIFLTAFFNFWVIKDYTDPKYTDNWIMIYIHHWWNLVLFWKSGFMRCVFFTSCLWGLVVAIGTILWVAMDKKRGVAFIVSGSLYLAVWFVIYIIVVQSVRYAFQRKTQNNEYYTMRIMMKNVVETKNKVCLFLLTALYLPTIVCILKSIIPIYDWNDTHAPTPRQDQIKYVIYENFFYKSANHGLNTLTNQVNYHISCYLMAFPPNVSPITNITTSIVDCNSPTGYSLLSGMSLFVPIYMLGFPIMCFYLALVSYRSMKSSNWFPNYQAQVLSYTNANRSLRKEALKDGKIFLLIKVKVLVFVHELFKGIVADVKGALLVVFFQETKQISKAEQRRIKLKKQEIRQKEEKWLEARADWRKKTDLFANGGRFTAFIYIMIFANLGVMGHERGMYVIDFVTEGVDEEGNPVNNKDLLSLLNYFFALIFFIELVLKWTGMGAKFYLRDPFNVFDCFLVSFSIFEIFIVPYVFPNDDGLNVLGGNSTFTNVTSVGGSSESSGGSGVGGAKALRMLKSVRILKMLRLGKIVKSIRMKINRHLKRVEGMYDMDDYEWPEWRRNLKKKVTGNLFTNFIYLCIFVNLAGVFKGDDFKAEEPDLGYPVMFWSDRVFGIIFSFEMLVKWVGLGPKLYFMDPFEMLNFLLVCSGWAEIIAIPGSPDPPLEGDVVDAGGGGGAGAAKMARLARFARFARFARVLRLLKIFKPQTQTAWRFQKSLEFRCSKVNQKFRASCEEYISTVKAFTIDHELVILTWDSLLDASSTIYLVQPFKHAFRYWKSIHFLEILTFTSTATVMRRNFEPSTQLIFMLAILTFFQFIHIIFLPYLFSRERKLDFFCRLCCMSNCGMGILIDQEILTGDAASGLIVLCNLGLLLLFAFLMELPQLVKKSLWGLRNRVDSGVVKFLFKQLDRKNLALENVHTGLLTLQQWDNMVEDEQWMGFVGLSKTKPTNLLSTTQRLRYLKWAAIRNMKLINIRDPVGVTVLHEAMARAEPEMCRWLVFHDRDFVDLEDDGRDTPLLIGLKECARALLALNESPSNEMSWRRARFADIFLSEQIHGSHPYWNRFHYATLEDLALPMLGELTQQLSSAFDLNPPEGYVRVSKWSKYGDSIMEFLAEMYVASRLELKLYNMELGDIGFKSLIAMCQKMSVRHTSFTVPTNFKLFYNINVIKLDLRMNRLKHDAGIAIANMLETNATLRVLDLSDNAIDDDAGVAIMEALRHNHSVTNLGFNRNLLGPAAGKELAHCLKRNQVLMEVHCGFNSMGAKRFWKDAEVEEFVEGAGHELGMSLRHNKSLTVLDLEGNRLGADTGDAFAQMMRKNTTLLQLNLGTNEILVEGGRHLANSVSKNKGITYLNLRDNQLGPKAGMAFARSLKDNHVLAHLDLRTNKLGYKAGQAFAIAMMHNTSLISINLENNDFGPNVGKKWATAIQRNVGLTDIDFSNNDLGKHSHLGGEPDELGVMLKRALEANCQLTSLNFSGCHFDSKTFIAVCGAFMRMEALRVLKLDDLLLDEPSTLQLCNALEHFPVRILSLARCNIGDSAKAANLLANCLRSLQTLVSLDLSGNILGSRREMNEALSDAFQSHGMQIKELNLSGNRLGPEGGALVATGLGHLHTLEWLDISNNDLDADVCRELAESLREIISFGVVTKECTIKHFEGSNNKFGDEAASELVMAFYNEVTHFIGLQNCNLGPLTGASLGKGLGRPTISWVELNIADNLLGKDGANSIWWSLRKNHSLLNLNMENNKVGPEFGTEEDELGLHGISIDTALERNFTLRHVNMDNNGISAKAGVMFAGSLSFNKGLQNICFQNNALDHVVGEYIGERLEFDKQIVSLNFNGNHLGWEGGKAIANALFTNRFLVSLDLGNNMIGENGPRVGMMFAKAIYQNNVLKSLKLAGNRFGSHAGQSFTEALKRNKTLTELDFFNNRLTEEVGEMFLEMLEDNNALVRLRLCEVEIGKECADKINSIVSARQ</sequence>
<keyword evidence="4 6" id="KW-0472">Membrane</keyword>
<dbReference type="PANTHER" id="PTHR24114">
    <property type="entry name" value="LEUCINE RICH REPEAT FAMILY PROTEIN"/>
    <property type="match status" value="1"/>
</dbReference>
<dbReference type="Pfam" id="PF00520">
    <property type="entry name" value="Ion_trans"/>
    <property type="match status" value="2"/>
</dbReference>
<evidence type="ECO:0000256" key="2">
    <source>
        <dbReference type="ARBA" id="ARBA00022692"/>
    </source>
</evidence>
<feature type="domain" description="Ion transport" evidence="7">
    <location>
        <begin position="1012"/>
        <end position="1174"/>
    </location>
</feature>
<feature type="transmembrane region" description="Helical" evidence="6">
    <location>
        <begin position="567"/>
        <end position="584"/>
    </location>
</feature>
<feature type="compositionally biased region" description="Basic and acidic residues" evidence="5">
    <location>
        <begin position="344"/>
        <end position="373"/>
    </location>
</feature>
<reference evidence="9" key="1">
    <citation type="journal article" date="2023" name="Commun. Biol.">
        <title>Genome analysis of Parmales, the sister group of diatoms, reveals the evolutionary specialization of diatoms from phago-mixotrophs to photoautotrophs.</title>
        <authorList>
            <person name="Ban H."/>
            <person name="Sato S."/>
            <person name="Yoshikawa S."/>
            <person name="Yamada K."/>
            <person name="Nakamura Y."/>
            <person name="Ichinomiya M."/>
            <person name="Sato N."/>
            <person name="Blanc-Mathieu R."/>
            <person name="Endo H."/>
            <person name="Kuwata A."/>
            <person name="Ogata H."/>
        </authorList>
    </citation>
    <scope>NUCLEOTIDE SEQUENCE [LARGE SCALE GENOMIC DNA]</scope>
</reference>
<dbReference type="GO" id="GO:0005216">
    <property type="term" value="F:monoatomic ion channel activity"/>
    <property type="evidence" value="ECO:0007669"/>
    <property type="project" value="InterPro"/>
</dbReference>
<dbReference type="InterPro" id="IPR032675">
    <property type="entry name" value="LRR_dom_sf"/>
</dbReference>
<dbReference type="InterPro" id="IPR001611">
    <property type="entry name" value="Leu-rich_rpt"/>
</dbReference>
<dbReference type="Proteomes" id="UP001165065">
    <property type="component" value="Unassembled WGS sequence"/>
</dbReference>
<feature type="region of interest" description="Disordered" evidence="5">
    <location>
        <begin position="206"/>
        <end position="459"/>
    </location>
</feature>
<keyword evidence="3 6" id="KW-1133">Transmembrane helix</keyword>
<dbReference type="InterPro" id="IPR027359">
    <property type="entry name" value="Volt_channel_dom_sf"/>
</dbReference>
<feature type="transmembrane region" description="Helical" evidence="6">
    <location>
        <begin position="1498"/>
        <end position="1515"/>
    </location>
</feature>
<feature type="transmembrane region" description="Helical" evidence="6">
    <location>
        <begin position="1088"/>
        <end position="1110"/>
    </location>
</feature>
<dbReference type="InterPro" id="IPR052394">
    <property type="entry name" value="LRR-containing"/>
</dbReference>
<feature type="transmembrane region" description="Helical" evidence="6">
    <location>
        <begin position="626"/>
        <end position="653"/>
    </location>
</feature>
<evidence type="ECO:0000256" key="4">
    <source>
        <dbReference type="ARBA" id="ARBA00023136"/>
    </source>
</evidence>
<feature type="transmembrane region" description="Helical" evidence="6">
    <location>
        <begin position="770"/>
        <end position="794"/>
    </location>
</feature>
<dbReference type="Gene3D" id="1.20.120.350">
    <property type="entry name" value="Voltage-gated potassium channels. Chain C"/>
    <property type="match status" value="2"/>
</dbReference>
<gene>
    <name evidence="8" type="ORF">TrCOL_g3212</name>
</gene>
<dbReference type="SMART" id="SM00368">
    <property type="entry name" value="LRR_RI"/>
    <property type="match status" value="20"/>
</dbReference>